<evidence type="ECO:0000256" key="2">
    <source>
        <dbReference type="ARBA" id="ARBA00029447"/>
    </source>
</evidence>
<evidence type="ECO:0000259" key="5">
    <source>
        <dbReference type="PROSITE" id="PS50111"/>
    </source>
</evidence>
<dbReference type="AlphaFoldDB" id="A0A8J7URW7"/>
<protein>
    <submittedName>
        <fullName evidence="6">Methyl-accepting chemotaxis protein</fullName>
    </submittedName>
</protein>
<proteinExistence type="inferred from homology"/>
<reference evidence="6" key="1">
    <citation type="submission" date="2021-03" db="EMBL/GenBank/DDBJ databases">
        <title>Genomic Encyclopedia of Type Strains, Phase IV (KMG-V): Genome sequencing to study the core and pangenomes of soil and plant-associated prokaryotes.</title>
        <authorList>
            <person name="Whitman W."/>
        </authorList>
    </citation>
    <scope>NUCLEOTIDE SEQUENCE</scope>
    <source>
        <strain evidence="6">C4</strain>
    </source>
</reference>
<dbReference type="GO" id="GO:0016020">
    <property type="term" value="C:membrane"/>
    <property type="evidence" value="ECO:0007669"/>
    <property type="project" value="InterPro"/>
</dbReference>
<dbReference type="PANTHER" id="PTHR32089:SF112">
    <property type="entry name" value="LYSOZYME-LIKE PROTEIN-RELATED"/>
    <property type="match status" value="1"/>
</dbReference>
<dbReference type="PANTHER" id="PTHR32089">
    <property type="entry name" value="METHYL-ACCEPTING CHEMOTAXIS PROTEIN MCPB"/>
    <property type="match status" value="1"/>
</dbReference>
<feature type="domain" description="Methyl-accepting transducer" evidence="5">
    <location>
        <begin position="177"/>
        <end position="434"/>
    </location>
</feature>
<name>A0A8J7URW7_METVO</name>
<evidence type="ECO:0000256" key="3">
    <source>
        <dbReference type="PROSITE-ProRule" id="PRU00284"/>
    </source>
</evidence>
<keyword evidence="4" id="KW-0472">Membrane</keyword>
<accession>A0A8J7URW7</accession>
<evidence type="ECO:0000313" key="6">
    <source>
        <dbReference type="EMBL" id="MBP2201027.1"/>
    </source>
</evidence>
<comment type="similarity">
    <text evidence="2">Belongs to the methyl-accepting chemotaxis (MCP) protein family.</text>
</comment>
<dbReference type="Gene3D" id="1.10.287.950">
    <property type="entry name" value="Methyl-accepting chemotaxis protein"/>
    <property type="match status" value="1"/>
</dbReference>
<dbReference type="SUPFAM" id="SSF58104">
    <property type="entry name" value="Methyl-accepting chemotaxis protein (MCP) signaling domain"/>
    <property type="match status" value="1"/>
</dbReference>
<evidence type="ECO:0000256" key="1">
    <source>
        <dbReference type="ARBA" id="ARBA00023224"/>
    </source>
</evidence>
<dbReference type="EMBL" id="JAGGMV010000001">
    <property type="protein sequence ID" value="MBP2201027.1"/>
    <property type="molecule type" value="Genomic_DNA"/>
</dbReference>
<dbReference type="GO" id="GO:0007165">
    <property type="term" value="P:signal transduction"/>
    <property type="evidence" value="ECO:0007669"/>
    <property type="project" value="UniProtKB-KW"/>
</dbReference>
<keyword evidence="4" id="KW-1133">Transmembrane helix</keyword>
<dbReference type="SMART" id="SM00283">
    <property type="entry name" value="MA"/>
    <property type="match status" value="1"/>
</dbReference>
<keyword evidence="4" id="KW-0812">Transmembrane</keyword>
<evidence type="ECO:0000256" key="4">
    <source>
        <dbReference type="SAM" id="Phobius"/>
    </source>
</evidence>
<dbReference type="InterPro" id="IPR004089">
    <property type="entry name" value="MCPsignal_dom"/>
</dbReference>
<organism evidence="6 7">
    <name type="scientific">Methanococcus voltae</name>
    <dbReference type="NCBI Taxonomy" id="2188"/>
    <lineage>
        <taxon>Archaea</taxon>
        <taxon>Methanobacteriati</taxon>
        <taxon>Methanobacteriota</taxon>
        <taxon>Methanomada group</taxon>
        <taxon>Methanococci</taxon>
        <taxon>Methanococcales</taxon>
        <taxon>Methanococcaceae</taxon>
        <taxon>Methanococcus</taxon>
    </lineage>
</organism>
<sequence>MNKIMLNMLINSVVVAILFFIVSYITNPATFGSNTLYLGAGLVLALAIGFIMGNVASKSSASDKELLAVLSESFGKELSFKTPEEKEKLTKILQKTSKDLKTYDDFRKGIKSLFDNIGQVTEALGRGDYSVRADESGKNNRFQKNLNMAICKVSELISKLKENIETLEDSARSIAEDIGKAKLSSEQITDAASQVAMAAADQSTKLQEVTELVEKANDVAKGVYHTAEDGHQSAMEVEENSEVGVDKIENAVETMQQITNVIDELGKSIEELGEESKKINEVTVLIKDIAEQTGLLALNASIEAARAGEAGKGFAVVASEIKGLAEEIKKSVEDINNTIVGINKKVQSTIELSSAGKAQVDNGVIAIDDVNGAFMKIKESIDKTVTQINDIKGGAKIAVDNTAEALKNVQDIASISEEFAATAEEVTASAEQLDAFVQNLDESSEEITEFIEGVHEDIKVFKV</sequence>
<feature type="transmembrane region" description="Helical" evidence="4">
    <location>
        <begin position="37"/>
        <end position="56"/>
    </location>
</feature>
<dbReference type="Pfam" id="PF00015">
    <property type="entry name" value="MCPsignal"/>
    <property type="match status" value="1"/>
</dbReference>
<feature type="transmembrane region" description="Helical" evidence="4">
    <location>
        <begin position="7"/>
        <end position="25"/>
    </location>
</feature>
<keyword evidence="1 3" id="KW-0807">Transducer</keyword>
<dbReference type="RefSeq" id="WP_209590498.1">
    <property type="nucleotide sequence ID" value="NZ_JAGGMV010000001.1"/>
</dbReference>
<evidence type="ECO:0000313" key="7">
    <source>
        <dbReference type="Proteomes" id="UP000740329"/>
    </source>
</evidence>
<gene>
    <name evidence="6" type="ORF">J3E07_000425</name>
</gene>
<dbReference type="Proteomes" id="UP000740329">
    <property type="component" value="Unassembled WGS sequence"/>
</dbReference>
<dbReference type="PROSITE" id="PS50111">
    <property type="entry name" value="CHEMOTAXIS_TRANSDUC_2"/>
    <property type="match status" value="1"/>
</dbReference>
<comment type="caution">
    <text evidence="6">The sequence shown here is derived from an EMBL/GenBank/DDBJ whole genome shotgun (WGS) entry which is preliminary data.</text>
</comment>